<dbReference type="InterPro" id="IPR026287">
    <property type="entry name" value="SoFic-like"/>
</dbReference>
<evidence type="ECO:0000313" key="2">
    <source>
        <dbReference type="EMBL" id="QNO43557.1"/>
    </source>
</evidence>
<reference evidence="4" key="1">
    <citation type="submission" date="2020-06" db="EMBL/GenBank/DDBJ databases">
        <title>Unique genomic features of the anaerobic methanotrophic archaea.</title>
        <authorList>
            <person name="Chadwick G.L."/>
            <person name="Skennerton C.T."/>
            <person name="Laso-Perez R."/>
            <person name="Leu A.O."/>
            <person name="Speth D.R."/>
            <person name="Yu H."/>
            <person name="Morgan-Lang C."/>
            <person name="Hatzenpichler R."/>
            <person name="Goudeau D."/>
            <person name="Malmstrom R."/>
            <person name="Brazelton W.J."/>
            <person name="Woyke T."/>
            <person name="Hallam S.J."/>
            <person name="Tyson G.W."/>
            <person name="Wegener G."/>
            <person name="Boetius A."/>
            <person name="Orphan V."/>
        </authorList>
    </citation>
    <scope>NUCLEOTIDE SEQUENCE</scope>
</reference>
<organism evidence="4">
    <name type="scientific">Candidatus Methanogaster sp. ANME-2c ERB4</name>
    <dbReference type="NCBI Taxonomy" id="2759911"/>
    <lineage>
        <taxon>Archaea</taxon>
        <taxon>Methanobacteriati</taxon>
        <taxon>Methanobacteriota</taxon>
        <taxon>Stenosarchaea group</taxon>
        <taxon>Methanomicrobia</taxon>
        <taxon>Methanosarcinales</taxon>
        <taxon>ANME-2 cluster</taxon>
        <taxon>Candidatus Methanogasteraceae</taxon>
        <taxon>Candidatus Methanogaster</taxon>
    </lineage>
</organism>
<dbReference type="Gene3D" id="1.10.3290.10">
    <property type="entry name" value="Fido-like domain"/>
    <property type="match status" value="1"/>
</dbReference>
<name>A0A7G9Y9M5_9EURY</name>
<dbReference type="EMBL" id="MT630847">
    <property type="protein sequence ID" value="QNO43618.1"/>
    <property type="molecule type" value="Genomic_DNA"/>
</dbReference>
<evidence type="ECO:0000259" key="1">
    <source>
        <dbReference type="PROSITE" id="PS51459"/>
    </source>
</evidence>
<dbReference type="InterPro" id="IPR003812">
    <property type="entry name" value="Fido"/>
</dbReference>
<dbReference type="SUPFAM" id="SSF140931">
    <property type="entry name" value="Fic-like"/>
    <property type="match status" value="1"/>
</dbReference>
<dbReference type="Pfam" id="PF13784">
    <property type="entry name" value="Fic_N"/>
    <property type="match status" value="1"/>
</dbReference>
<dbReference type="PANTHER" id="PTHR13504:SF38">
    <property type="entry name" value="FIDO DOMAIN-CONTAINING PROTEIN"/>
    <property type="match status" value="1"/>
</dbReference>
<evidence type="ECO:0000313" key="4">
    <source>
        <dbReference type="EMBL" id="QNO44709.1"/>
    </source>
</evidence>
<dbReference type="EMBL" id="MT630845">
    <property type="protein sequence ID" value="QNO43557.1"/>
    <property type="molecule type" value="Genomic_DNA"/>
</dbReference>
<gene>
    <name evidence="2" type="ORF">HMEJMANM_00026</name>
    <name evidence="3" type="ORF">LAPIAFBC_00025</name>
    <name evidence="4" type="ORF">LCOPCFJD_00008</name>
</gene>
<dbReference type="InterPro" id="IPR036597">
    <property type="entry name" value="Fido-like_dom_sf"/>
</dbReference>
<sequence length="367" mass="42022">MEPYIPDTLPLETIDWIAHIPHIGKANAALARYDGILQGIVNPHILLSPMATREAVLSSRIEGTQASLEDVLQYEADSKAHLTPEKHEDIQEILNYRTAMNTAVDYLQKRPLCTNMIRDLHRILLTSARGKDREPGEIRRTQNYIAPPGTPIEGATFVPPAPPLITDALSNWEMYLHSEEKDLLVQLAILKAQFELIHPFRDGNGRIGRMLVPLILYSKKMLSNPMFYISAYLERNRDEYYERLLAISRDGNWNGWISFFLRAIVEQAEENSQKATQIMGLYDDMKQKVPEITRSKYSIQAIDAIFSRPIFRPVDFVEYSEIPTRSAQRMIGELQNAGVLEVLHERRGRRPAIYVFPRLIAISGGWR</sequence>
<dbReference type="EMBL" id="MT631002">
    <property type="protein sequence ID" value="QNO44709.1"/>
    <property type="molecule type" value="Genomic_DNA"/>
</dbReference>
<feature type="domain" description="Fido" evidence="1">
    <location>
        <begin position="112"/>
        <end position="262"/>
    </location>
</feature>
<dbReference type="InterPro" id="IPR040198">
    <property type="entry name" value="Fido_containing"/>
</dbReference>
<dbReference type="Pfam" id="PF02661">
    <property type="entry name" value="Fic"/>
    <property type="match status" value="1"/>
</dbReference>
<dbReference type="PIRSF" id="PIRSF038925">
    <property type="entry name" value="AMP-prot_trans"/>
    <property type="match status" value="1"/>
</dbReference>
<evidence type="ECO:0000313" key="3">
    <source>
        <dbReference type="EMBL" id="QNO43618.1"/>
    </source>
</evidence>
<proteinExistence type="predicted"/>
<accession>A0A7G9Y9M5</accession>
<dbReference type="InterPro" id="IPR025758">
    <property type="entry name" value="Fic/DOC_N"/>
</dbReference>
<dbReference type="AlphaFoldDB" id="A0A7G9Y9M5"/>
<dbReference type="PROSITE" id="PS51459">
    <property type="entry name" value="FIDO"/>
    <property type="match status" value="1"/>
</dbReference>
<protein>
    <recommendedName>
        <fullName evidence="1">Fido domain-containing protein</fullName>
    </recommendedName>
</protein>
<dbReference type="PANTHER" id="PTHR13504">
    <property type="entry name" value="FIDO DOMAIN-CONTAINING PROTEIN DDB_G0283145"/>
    <property type="match status" value="1"/>
</dbReference>